<dbReference type="PANTHER" id="PTHR31297:SF41">
    <property type="entry name" value="ENDOGLUCANASE, PUTATIVE (AFU_ORTHOLOGUE AFUA_5G01830)-RELATED"/>
    <property type="match status" value="1"/>
</dbReference>
<dbReference type="Gene3D" id="3.20.20.80">
    <property type="entry name" value="Glycosidases"/>
    <property type="match status" value="1"/>
</dbReference>
<dbReference type="NCBIfam" id="TIGR04183">
    <property type="entry name" value="Por_Secre_tail"/>
    <property type="match status" value="1"/>
</dbReference>
<keyword evidence="5 7" id="KW-0326">Glycosidase</keyword>
<feature type="chain" id="PRO_5012203677" evidence="8">
    <location>
        <begin position="20"/>
        <end position="421"/>
    </location>
</feature>
<evidence type="ECO:0000313" key="12">
    <source>
        <dbReference type="Proteomes" id="UP000223913"/>
    </source>
</evidence>
<dbReference type="GO" id="GO:0008422">
    <property type="term" value="F:beta-glucosidase activity"/>
    <property type="evidence" value="ECO:0007669"/>
    <property type="project" value="TreeGrafter"/>
</dbReference>
<evidence type="ECO:0000256" key="6">
    <source>
        <dbReference type="ARBA" id="ARBA00023326"/>
    </source>
</evidence>
<dbReference type="InterPro" id="IPR001547">
    <property type="entry name" value="Glyco_hydro_5"/>
</dbReference>
<evidence type="ECO:0000259" key="9">
    <source>
        <dbReference type="Pfam" id="PF00150"/>
    </source>
</evidence>
<gene>
    <name evidence="11" type="ORF">CRP01_03790</name>
</gene>
<keyword evidence="4" id="KW-0119">Carbohydrate metabolism</keyword>
<protein>
    <submittedName>
        <fullName evidence="11">Uncharacterized protein</fullName>
    </submittedName>
</protein>
<organism evidence="11 12">
    <name type="scientific">Flavilitoribacter nigricans (strain ATCC 23147 / DSM 23189 / NBRC 102662 / NCIMB 1420 / SS-2)</name>
    <name type="common">Lewinella nigricans</name>
    <dbReference type="NCBI Taxonomy" id="1122177"/>
    <lineage>
        <taxon>Bacteria</taxon>
        <taxon>Pseudomonadati</taxon>
        <taxon>Bacteroidota</taxon>
        <taxon>Saprospiria</taxon>
        <taxon>Saprospirales</taxon>
        <taxon>Lewinellaceae</taxon>
        <taxon>Flavilitoribacter</taxon>
    </lineage>
</organism>
<accession>A0A2D0NHB0</accession>
<evidence type="ECO:0000256" key="8">
    <source>
        <dbReference type="SAM" id="SignalP"/>
    </source>
</evidence>
<dbReference type="GO" id="GO:0009986">
    <property type="term" value="C:cell surface"/>
    <property type="evidence" value="ECO:0007669"/>
    <property type="project" value="TreeGrafter"/>
</dbReference>
<comment type="similarity">
    <text evidence="1 7">Belongs to the glycosyl hydrolase 5 (cellulase A) family.</text>
</comment>
<name>A0A2D0NHB0_FLAN2</name>
<feature type="domain" description="Secretion system C-terminal sorting" evidence="10">
    <location>
        <begin position="357"/>
        <end position="421"/>
    </location>
</feature>
<dbReference type="EMBL" id="PDUD01000004">
    <property type="protein sequence ID" value="PHN07884.1"/>
    <property type="molecule type" value="Genomic_DNA"/>
</dbReference>
<dbReference type="SUPFAM" id="SSF51445">
    <property type="entry name" value="(Trans)glycosidases"/>
    <property type="match status" value="1"/>
</dbReference>
<proteinExistence type="inferred from homology"/>
<dbReference type="Pfam" id="PF00150">
    <property type="entry name" value="Cellulase"/>
    <property type="match status" value="1"/>
</dbReference>
<feature type="signal peptide" evidence="8">
    <location>
        <begin position="1"/>
        <end position="19"/>
    </location>
</feature>
<dbReference type="GO" id="GO:0005576">
    <property type="term" value="C:extracellular region"/>
    <property type="evidence" value="ECO:0007669"/>
    <property type="project" value="TreeGrafter"/>
</dbReference>
<dbReference type="InterPro" id="IPR050386">
    <property type="entry name" value="Glycosyl_hydrolase_5"/>
</dbReference>
<evidence type="ECO:0000256" key="4">
    <source>
        <dbReference type="ARBA" id="ARBA00023277"/>
    </source>
</evidence>
<evidence type="ECO:0000313" key="11">
    <source>
        <dbReference type="EMBL" id="PHN07884.1"/>
    </source>
</evidence>
<feature type="domain" description="Glycoside hydrolase family 5" evidence="9">
    <location>
        <begin position="41"/>
        <end position="297"/>
    </location>
</feature>
<dbReference type="Pfam" id="PF18962">
    <property type="entry name" value="Por_Secre_tail"/>
    <property type="match status" value="1"/>
</dbReference>
<dbReference type="Proteomes" id="UP000223913">
    <property type="component" value="Unassembled WGS sequence"/>
</dbReference>
<dbReference type="OrthoDB" id="9800925at2"/>
<keyword evidence="8" id="KW-0732">Signal</keyword>
<evidence type="ECO:0000256" key="3">
    <source>
        <dbReference type="ARBA" id="ARBA00023001"/>
    </source>
</evidence>
<dbReference type="PANTHER" id="PTHR31297">
    <property type="entry name" value="GLUCAN ENDO-1,6-BETA-GLUCOSIDASE B"/>
    <property type="match status" value="1"/>
</dbReference>
<evidence type="ECO:0000256" key="7">
    <source>
        <dbReference type="RuleBase" id="RU361153"/>
    </source>
</evidence>
<evidence type="ECO:0000259" key="10">
    <source>
        <dbReference type="Pfam" id="PF18962"/>
    </source>
</evidence>
<dbReference type="RefSeq" id="WP_099148673.1">
    <property type="nucleotide sequence ID" value="NZ_PDUD01000004.1"/>
</dbReference>
<reference evidence="11 12" key="1">
    <citation type="submission" date="2017-10" db="EMBL/GenBank/DDBJ databases">
        <title>The draft genome sequence of Lewinella nigricans NBRC 102662.</title>
        <authorList>
            <person name="Wang K."/>
        </authorList>
    </citation>
    <scope>NUCLEOTIDE SEQUENCE [LARGE SCALE GENOMIC DNA]</scope>
    <source>
        <strain evidence="11 12">NBRC 102662</strain>
    </source>
</reference>
<sequence>MHPLFRILLFILIPSLAFAQETRPEYNTGSGFFVKDGKIYDSGGNEFIPMGYNAAAFWAGNEDCKKTNMSVHIPNSGANAVRIISQTAGAFGWNANPAAQRNLVDRAVKAKMIPMLEMHNATCDEPQFENIVNYWTSEEMVKLCQDYEEYLWVNVANEHNFSDFEAWRDGYKEVITKFREAGIKNPIVIDAGRNCGQNPEMFSTYGAEVLESDPERNVIFSIHMYGFWRTEDKTFTDWTPPFQVETQLPALKAAGLPIMVGEFGWDDPEGYAGNYTAATIVSTCAEQGIGWFFWSFYDGTDKPYYSVIKNVCGGIVESNLTPAGQYILPYLQANASAAAIFGTVPTDEVIAGPSLQIYPNPSDSTFIIRGLSGPSRVRIADAGGALVRTVFLRDNILNLQDLPAGVYFLQIEHTVYKVIKK</sequence>
<evidence type="ECO:0000256" key="1">
    <source>
        <dbReference type="ARBA" id="ARBA00005641"/>
    </source>
</evidence>
<keyword evidence="2 7" id="KW-0378">Hydrolase</keyword>
<dbReference type="InterPro" id="IPR026444">
    <property type="entry name" value="Secre_tail"/>
</dbReference>
<keyword evidence="3" id="KW-0136">Cellulose degradation</keyword>
<comment type="caution">
    <text evidence="11">The sequence shown here is derived from an EMBL/GenBank/DDBJ whole genome shotgun (WGS) entry which is preliminary data.</text>
</comment>
<dbReference type="AlphaFoldDB" id="A0A2D0NHB0"/>
<keyword evidence="12" id="KW-1185">Reference proteome</keyword>
<dbReference type="GO" id="GO:0030245">
    <property type="term" value="P:cellulose catabolic process"/>
    <property type="evidence" value="ECO:0007669"/>
    <property type="project" value="UniProtKB-KW"/>
</dbReference>
<evidence type="ECO:0000256" key="2">
    <source>
        <dbReference type="ARBA" id="ARBA00022801"/>
    </source>
</evidence>
<dbReference type="InterPro" id="IPR017853">
    <property type="entry name" value="GH"/>
</dbReference>
<evidence type="ECO:0000256" key="5">
    <source>
        <dbReference type="ARBA" id="ARBA00023295"/>
    </source>
</evidence>
<keyword evidence="6" id="KW-0624">Polysaccharide degradation</keyword>